<dbReference type="EMBL" id="CP076642">
    <property type="protein sequence ID" value="QXO16364.1"/>
    <property type="molecule type" value="Genomic_DNA"/>
</dbReference>
<evidence type="ECO:0000313" key="8">
    <source>
        <dbReference type="Proteomes" id="UP000694232"/>
    </source>
</evidence>
<dbReference type="Pfam" id="PF07947">
    <property type="entry name" value="YhhN"/>
    <property type="match status" value="1"/>
</dbReference>
<dbReference type="Proteomes" id="UP000694232">
    <property type="component" value="Chromosome 2"/>
</dbReference>
<dbReference type="AlphaFoldDB" id="A0A975U9G5"/>
<dbReference type="GO" id="GO:0016020">
    <property type="term" value="C:membrane"/>
    <property type="evidence" value="ECO:0007669"/>
    <property type="project" value="UniProtKB-SubCell"/>
</dbReference>
<comment type="similarity">
    <text evidence="2">Belongs to the TMEM86 family.</text>
</comment>
<evidence type="ECO:0000256" key="4">
    <source>
        <dbReference type="ARBA" id="ARBA00022989"/>
    </source>
</evidence>
<name>A0A975U9G5_9VIBR</name>
<keyword evidence="5 6" id="KW-0472">Membrane</keyword>
<evidence type="ECO:0000256" key="5">
    <source>
        <dbReference type="ARBA" id="ARBA00023136"/>
    </source>
</evidence>
<reference evidence="7" key="1">
    <citation type="submission" date="2021-06" db="EMBL/GenBank/DDBJ databases">
        <title>Vibrio nov. sp., novel gut bacterium isolated from Yellow Sea oyster.</title>
        <authorList>
            <person name="Muhammad N."/>
            <person name="Nguyen T.H."/>
            <person name="Lee Y.-J."/>
            <person name="Ko J."/>
            <person name="Kim S.-G."/>
        </authorList>
    </citation>
    <scope>NUCLEOTIDE SEQUENCE</scope>
    <source>
        <strain evidence="7">OG9-811</strain>
    </source>
</reference>
<dbReference type="GO" id="GO:0016787">
    <property type="term" value="F:hydrolase activity"/>
    <property type="evidence" value="ECO:0007669"/>
    <property type="project" value="TreeGrafter"/>
</dbReference>
<comment type="subcellular location">
    <subcellularLocation>
        <location evidence="1">Membrane</location>
        <topology evidence="1">Multi-pass membrane protein</topology>
    </subcellularLocation>
</comment>
<feature type="transmembrane region" description="Helical" evidence="6">
    <location>
        <begin position="129"/>
        <end position="148"/>
    </location>
</feature>
<evidence type="ECO:0000256" key="1">
    <source>
        <dbReference type="ARBA" id="ARBA00004141"/>
    </source>
</evidence>
<proteinExistence type="inferred from homology"/>
<dbReference type="KEGG" id="vos:KNV97_02305"/>
<dbReference type="PANTHER" id="PTHR31885">
    <property type="entry name" value="GH04784P"/>
    <property type="match status" value="1"/>
</dbReference>
<protein>
    <submittedName>
        <fullName evidence="7">Lysoplasmalogenase</fullName>
    </submittedName>
</protein>
<feature type="transmembrane region" description="Helical" evidence="6">
    <location>
        <begin position="76"/>
        <end position="95"/>
    </location>
</feature>
<feature type="transmembrane region" description="Helical" evidence="6">
    <location>
        <begin position="154"/>
        <end position="173"/>
    </location>
</feature>
<feature type="transmembrane region" description="Helical" evidence="6">
    <location>
        <begin position="185"/>
        <end position="204"/>
    </location>
</feature>
<organism evidence="7 8">
    <name type="scientific">Vibrio ostreae</name>
    <dbReference type="NCBI Taxonomy" id="2841925"/>
    <lineage>
        <taxon>Bacteria</taxon>
        <taxon>Pseudomonadati</taxon>
        <taxon>Pseudomonadota</taxon>
        <taxon>Gammaproteobacteria</taxon>
        <taxon>Vibrionales</taxon>
        <taxon>Vibrionaceae</taxon>
        <taxon>Vibrio</taxon>
    </lineage>
</organism>
<dbReference type="InterPro" id="IPR012506">
    <property type="entry name" value="TMEM86B-like"/>
</dbReference>
<keyword evidence="3 6" id="KW-0812">Transmembrane</keyword>
<dbReference type="PANTHER" id="PTHR31885:SF6">
    <property type="entry name" value="GH04784P"/>
    <property type="match status" value="1"/>
</dbReference>
<keyword evidence="4 6" id="KW-1133">Transmembrane helix</keyword>
<evidence type="ECO:0000256" key="3">
    <source>
        <dbReference type="ARBA" id="ARBA00022692"/>
    </source>
</evidence>
<dbReference type="RefSeq" id="WP_218562025.1">
    <property type="nucleotide sequence ID" value="NZ_CP076642.1"/>
</dbReference>
<feature type="transmembrane region" description="Helical" evidence="6">
    <location>
        <begin position="101"/>
        <end position="122"/>
    </location>
</feature>
<evidence type="ECO:0000256" key="6">
    <source>
        <dbReference type="SAM" id="Phobius"/>
    </source>
</evidence>
<sequence length="206" mass="22577">MWPSILIVSCIQLFSDERGPRWLCSLTKPLPLLLMATAILFSSATRTPLALWVSSGLLVFALADSVISLTGDNSRLASAGYLLAHTCYVIGFISMVGSVTWWIPVVIFALGILTFLLLLPNLERLMVPVLIYLVVIATLGSSSAEYWLSSQSTSANLAIMGAFMLLMCDLMWARNRFLASTLITRQAVLVSYYLAHALLAWSVITL</sequence>
<evidence type="ECO:0000256" key="2">
    <source>
        <dbReference type="ARBA" id="ARBA00007375"/>
    </source>
</evidence>
<keyword evidence="8" id="KW-1185">Reference proteome</keyword>
<evidence type="ECO:0000313" key="7">
    <source>
        <dbReference type="EMBL" id="QXO16364.1"/>
    </source>
</evidence>
<accession>A0A975U9G5</accession>
<gene>
    <name evidence="7" type="ORF">KNV97_02305</name>
</gene>
<feature type="transmembrane region" description="Helical" evidence="6">
    <location>
        <begin position="49"/>
        <end position="69"/>
    </location>
</feature>